<evidence type="ECO:0000256" key="1">
    <source>
        <dbReference type="PROSITE-ProRule" id="PRU00708"/>
    </source>
</evidence>
<evidence type="ECO:0000313" key="3">
    <source>
        <dbReference type="Proteomes" id="UP001461498"/>
    </source>
</evidence>
<keyword evidence="3" id="KW-1185">Reference proteome</keyword>
<dbReference type="Proteomes" id="UP001461498">
    <property type="component" value="Unassembled WGS sequence"/>
</dbReference>
<organism evidence="2 3">
    <name type="scientific">Rhynocoris fuscipes</name>
    <dbReference type="NCBI Taxonomy" id="488301"/>
    <lineage>
        <taxon>Eukaryota</taxon>
        <taxon>Metazoa</taxon>
        <taxon>Ecdysozoa</taxon>
        <taxon>Arthropoda</taxon>
        <taxon>Hexapoda</taxon>
        <taxon>Insecta</taxon>
        <taxon>Pterygota</taxon>
        <taxon>Neoptera</taxon>
        <taxon>Paraneoptera</taxon>
        <taxon>Hemiptera</taxon>
        <taxon>Heteroptera</taxon>
        <taxon>Panheteroptera</taxon>
        <taxon>Cimicomorpha</taxon>
        <taxon>Reduviidae</taxon>
        <taxon>Harpactorinae</taxon>
        <taxon>Harpactorini</taxon>
        <taxon>Rhynocoris</taxon>
    </lineage>
</organism>
<dbReference type="EMBL" id="JAPXFL010000008">
    <property type="protein sequence ID" value="KAK9502591.1"/>
    <property type="molecule type" value="Genomic_DNA"/>
</dbReference>
<dbReference type="InterPro" id="IPR002885">
    <property type="entry name" value="PPR_rpt"/>
</dbReference>
<dbReference type="Pfam" id="PF13041">
    <property type="entry name" value="PPR_2"/>
    <property type="match status" value="1"/>
</dbReference>
<protein>
    <recommendedName>
        <fullName evidence="4">Pentatricopeptide repeat-containing protein</fullName>
    </recommendedName>
</protein>
<dbReference type="PANTHER" id="PTHR24014">
    <property type="entry name" value="2-OXOGLUTARATE AND IRON-DEPENDENT OXYGENASE DOMAIN-CONTAINING PROTEIN 2"/>
    <property type="match status" value="1"/>
</dbReference>
<dbReference type="Pfam" id="PF13812">
    <property type="entry name" value="PPR_3"/>
    <property type="match status" value="2"/>
</dbReference>
<sequence length="648" mass="74701">MYRSFTAFLGCVKQPISYNYQCRSELAQRSYTVLRNCVHNNAGFSSGVTDVLRTNVSDKECMSSVANEQKDFKRLKETNYNRNFKEKISESNTLPNELFSDNNSDKFGTLSSESLLRKRLETVAEEEDDEEFTEFIDGKEGKTRLRQIEYAKLVKKLLNEKKLVEAVDVLETRMKTEKAKPDEFIFRLLISGCAKVGYTKKAFKLFNQMKKRGLKVKGGIYTSLFDACARSPWPEDGLKRASALWDLMIEKRVDINQRIAHAAIKAFGRCGDIERAFRIADEIVTLEIPFTSETINFLLQACASDKEAGFRHALMIWRKMLDRKITPTIFTYNLLLRCARDCSVGNLDKFREDLSSFIPSTQMDLLKLPAPNEEIEETDRDVPVQIEKSVTSDSFLPCLLSEKPHLGSVIHLKNISKSWHRLMLMGGQGGFIQMMINNGVKPDIKTFNQLLFTIAPDPQEENLLLTEMKRLNVKVDLDFYNMLIKKRNMHGRYEDAKDVLKMIREEQFTPNIVTFGVLALGCTNFKSTKTLLSDLKSFGLRLNVEILGTLLNSACRNWDFKTINFLVKLLIKTKIKPNLKFIQHLDNLNEEISKHIQIKNEGRTAYNNKLDFSNIDNELEDFKQLITHVKSLEVEDASKFHPWDQFRR</sequence>
<dbReference type="PROSITE" id="PS51375">
    <property type="entry name" value="PPR"/>
    <property type="match status" value="2"/>
</dbReference>
<dbReference type="Gene3D" id="1.25.40.10">
    <property type="entry name" value="Tetratricopeptide repeat domain"/>
    <property type="match status" value="3"/>
</dbReference>
<evidence type="ECO:0008006" key="4">
    <source>
        <dbReference type="Google" id="ProtNLM"/>
    </source>
</evidence>
<dbReference type="GO" id="GO:0000049">
    <property type="term" value="F:tRNA binding"/>
    <property type="evidence" value="ECO:0007669"/>
    <property type="project" value="TreeGrafter"/>
</dbReference>
<dbReference type="EMBL" id="JAPXFL010000008">
    <property type="protein sequence ID" value="KAK9502592.1"/>
    <property type="molecule type" value="Genomic_DNA"/>
</dbReference>
<feature type="repeat" description="PPR" evidence="1">
    <location>
        <begin position="182"/>
        <end position="216"/>
    </location>
</feature>
<dbReference type="PANTHER" id="PTHR24014:SF6">
    <property type="entry name" value="PENTATRICOPEPTIDE REPEAT-CONTAINING PROTEIN 1, MITOCHONDRIAL"/>
    <property type="match status" value="1"/>
</dbReference>
<accession>A0AAW1CW81</accession>
<dbReference type="InterPro" id="IPR011990">
    <property type="entry name" value="TPR-like_helical_dom_sf"/>
</dbReference>
<reference evidence="2 3" key="1">
    <citation type="submission" date="2022-12" db="EMBL/GenBank/DDBJ databases">
        <title>Chromosome-level genome assembly of true bugs.</title>
        <authorList>
            <person name="Ma L."/>
            <person name="Li H."/>
        </authorList>
    </citation>
    <scope>NUCLEOTIDE SEQUENCE [LARGE SCALE GENOMIC DNA]</scope>
    <source>
        <strain evidence="2">Lab_2022b</strain>
    </source>
</reference>
<feature type="repeat" description="PPR" evidence="1">
    <location>
        <begin position="476"/>
        <end position="510"/>
    </location>
</feature>
<name>A0AAW1CW81_9HEMI</name>
<dbReference type="GO" id="GO:0005759">
    <property type="term" value="C:mitochondrial matrix"/>
    <property type="evidence" value="ECO:0007669"/>
    <property type="project" value="TreeGrafter"/>
</dbReference>
<dbReference type="GO" id="GO:0042780">
    <property type="term" value="P:tRNA 3'-end processing"/>
    <property type="evidence" value="ECO:0007669"/>
    <property type="project" value="TreeGrafter"/>
</dbReference>
<dbReference type="AlphaFoldDB" id="A0AAW1CW81"/>
<proteinExistence type="predicted"/>
<gene>
    <name evidence="2" type="ORF">O3M35_011337</name>
</gene>
<evidence type="ECO:0000313" key="2">
    <source>
        <dbReference type="EMBL" id="KAK9502592.1"/>
    </source>
</evidence>
<dbReference type="NCBIfam" id="TIGR00756">
    <property type="entry name" value="PPR"/>
    <property type="match status" value="1"/>
</dbReference>
<comment type="caution">
    <text evidence="2">The sequence shown here is derived from an EMBL/GenBank/DDBJ whole genome shotgun (WGS) entry which is preliminary data.</text>
</comment>